<dbReference type="RefSeq" id="WP_118926201.1">
    <property type="nucleotide sequence ID" value="NZ_QXGH01000019.1"/>
</dbReference>
<keyword evidence="2" id="KW-1185">Reference proteome</keyword>
<evidence type="ECO:0000313" key="2">
    <source>
        <dbReference type="Proteomes" id="UP000283644"/>
    </source>
</evidence>
<dbReference type="InterPro" id="IPR021408">
    <property type="entry name" value="DUF3046"/>
</dbReference>
<protein>
    <submittedName>
        <fullName evidence="1">DUF3046 domain-containing protein</fullName>
    </submittedName>
</protein>
<accession>A0A417Y0G2</accession>
<reference evidence="1 2" key="1">
    <citation type="submission" date="2018-09" db="EMBL/GenBank/DDBJ databases">
        <title>Genome sequencing of Nocardioides immobilis CCTCC AB 2017083 for comparison to Nocardioides silvaticus.</title>
        <authorList>
            <person name="Li C."/>
            <person name="Wang G."/>
        </authorList>
    </citation>
    <scope>NUCLEOTIDE SEQUENCE [LARGE SCALE GENOMIC DNA]</scope>
    <source>
        <strain evidence="1 2">CCTCC AB 2017083</strain>
    </source>
</reference>
<dbReference type="Pfam" id="PF11248">
    <property type="entry name" value="DUF3046"/>
    <property type="match status" value="1"/>
</dbReference>
<dbReference type="AlphaFoldDB" id="A0A417Y0G2"/>
<dbReference type="Proteomes" id="UP000283644">
    <property type="component" value="Unassembled WGS sequence"/>
</dbReference>
<proteinExistence type="predicted"/>
<gene>
    <name evidence="1" type="ORF">D0Z08_15740</name>
</gene>
<name>A0A417Y0G2_9ACTN</name>
<organism evidence="1 2">
    <name type="scientific">Nocardioides immobilis</name>
    <dbReference type="NCBI Taxonomy" id="2049295"/>
    <lineage>
        <taxon>Bacteria</taxon>
        <taxon>Bacillati</taxon>
        <taxon>Actinomycetota</taxon>
        <taxon>Actinomycetes</taxon>
        <taxon>Propionibacteriales</taxon>
        <taxon>Nocardioidaceae</taxon>
        <taxon>Nocardioides</taxon>
    </lineage>
</organism>
<dbReference type="OrthoDB" id="3215033at2"/>
<dbReference type="EMBL" id="QXGH01000019">
    <property type="protein sequence ID" value="RHW26095.1"/>
    <property type="molecule type" value="Genomic_DNA"/>
</dbReference>
<comment type="caution">
    <text evidence="1">The sequence shown here is derived from an EMBL/GenBank/DDBJ whole genome shotgun (WGS) entry which is preliminary data.</text>
</comment>
<sequence>MRHTELWARLDHHLGSAYSRTWAQQQVIGDLGHRTPVEALEAGVSPKEVWAAVWQTIELPASER</sequence>
<evidence type="ECO:0000313" key="1">
    <source>
        <dbReference type="EMBL" id="RHW26095.1"/>
    </source>
</evidence>